<dbReference type="InterPro" id="IPR042070">
    <property type="entry name" value="PucR_C-HTH_sf"/>
</dbReference>
<comment type="caution">
    <text evidence="5">The sequence shown here is derived from an EMBL/GenBank/DDBJ whole genome shotgun (WGS) entry which is preliminary data.</text>
</comment>
<evidence type="ECO:0000313" key="6">
    <source>
        <dbReference type="Proteomes" id="UP000620156"/>
    </source>
</evidence>
<dbReference type="Pfam" id="PF14361">
    <property type="entry name" value="RsbRD_N"/>
    <property type="match status" value="1"/>
</dbReference>
<dbReference type="Pfam" id="PF17853">
    <property type="entry name" value="GGDEF_2"/>
    <property type="match status" value="1"/>
</dbReference>
<evidence type="ECO:0000256" key="1">
    <source>
        <dbReference type="ARBA" id="ARBA00006754"/>
    </source>
</evidence>
<dbReference type="Pfam" id="PF13556">
    <property type="entry name" value="HTH_30"/>
    <property type="match status" value="1"/>
</dbReference>
<dbReference type="InterPro" id="IPR041522">
    <property type="entry name" value="CdaR_GGDEF"/>
</dbReference>
<dbReference type="PANTHER" id="PTHR33744:SF1">
    <property type="entry name" value="DNA-BINDING TRANSCRIPTIONAL ACTIVATOR ADER"/>
    <property type="match status" value="1"/>
</dbReference>
<feature type="domain" description="CdaR GGDEF-like" evidence="4">
    <location>
        <begin position="186"/>
        <end position="291"/>
    </location>
</feature>
<reference evidence="5" key="1">
    <citation type="journal article" date="2014" name="Int. J. Syst. Evol. Microbiol.">
        <title>Complete genome sequence of Corynebacterium casei LMG S-19264T (=DSM 44701T), isolated from a smear-ripened cheese.</title>
        <authorList>
            <consortium name="US DOE Joint Genome Institute (JGI-PGF)"/>
            <person name="Walter F."/>
            <person name="Albersmeier A."/>
            <person name="Kalinowski J."/>
            <person name="Ruckert C."/>
        </authorList>
    </citation>
    <scope>NUCLEOTIDE SEQUENCE</scope>
    <source>
        <strain evidence="5">JCM 3131</strain>
    </source>
</reference>
<organism evidence="5 6">
    <name type="scientific">Streptomyces ruber</name>
    <dbReference type="NCBI Taxonomy" id="83378"/>
    <lineage>
        <taxon>Bacteria</taxon>
        <taxon>Bacillati</taxon>
        <taxon>Actinomycetota</taxon>
        <taxon>Actinomycetes</taxon>
        <taxon>Kitasatosporales</taxon>
        <taxon>Streptomycetaceae</taxon>
        <taxon>Streptomyces</taxon>
    </lineage>
</organism>
<dbReference type="RefSeq" id="WP_189220132.1">
    <property type="nucleotide sequence ID" value="NZ_BMQK01000020.1"/>
</dbReference>
<feature type="domain" description="RsbT co-antagonist protein RsbRD N-terminal" evidence="3">
    <location>
        <begin position="23"/>
        <end position="165"/>
    </location>
</feature>
<evidence type="ECO:0000313" key="5">
    <source>
        <dbReference type="EMBL" id="GGQ83196.1"/>
    </source>
</evidence>
<dbReference type="InterPro" id="IPR051448">
    <property type="entry name" value="CdaR-like_regulators"/>
</dbReference>
<protein>
    <submittedName>
        <fullName evidence="5">ABC transporter substrate-binding protein</fullName>
    </submittedName>
</protein>
<dbReference type="Proteomes" id="UP000620156">
    <property type="component" value="Unassembled WGS sequence"/>
</dbReference>
<evidence type="ECO:0000259" key="2">
    <source>
        <dbReference type="Pfam" id="PF13556"/>
    </source>
</evidence>
<dbReference type="PANTHER" id="PTHR33744">
    <property type="entry name" value="CARBOHYDRATE DIACID REGULATOR"/>
    <property type="match status" value="1"/>
</dbReference>
<feature type="domain" description="PucR C-terminal helix-turn-helix" evidence="2">
    <location>
        <begin position="351"/>
        <end position="406"/>
    </location>
</feature>
<reference evidence="5" key="2">
    <citation type="submission" date="2020-09" db="EMBL/GenBank/DDBJ databases">
        <authorList>
            <person name="Sun Q."/>
            <person name="Ohkuma M."/>
        </authorList>
    </citation>
    <scope>NUCLEOTIDE SEQUENCE</scope>
    <source>
        <strain evidence="5">JCM 3131</strain>
    </source>
</reference>
<dbReference type="InterPro" id="IPR025736">
    <property type="entry name" value="PucR_C-HTH_dom"/>
</dbReference>
<proteinExistence type="inferred from homology"/>
<dbReference type="Gene3D" id="1.10.10.2840">
    <property type="entry name" value="PucR C-terminal helix-turn-helix domain"/>
    <property type="match status" value="1"/>
</dbReference>
<comment type="similarity">
    <text evidence="1">Belongs to the CdaR family.</text>
</comment>
<accession>A0A918BRL0</accession>
<name>A0A918BRL0_9ACTN</name>
<dbReference type="InterPro" id="IPR025751">
    <property type="entry name" value="RsbRD_N_dom"/>
</dbReference>
<gene>
    <name evidence="5" type="ORF">GCM10010145_61120</name>
</gene>
<dbReference type="AlphaFoldDB" id="A0A918BRL0"/>
<evidence type="ECO:0000259" key="4">
    <source>
        <dbReference type="Pfam" id="PF17853"/>
    </source>
</evidence>
<keyword evidence="6" id="KW-1185">Reference proteome</keyword>
<sequence length="424" mass="46524">MSTTSPDSRHVTAFADWIDRSPEEVADKVFRACVAAVPSFVTNGPEVARAFRTACSSFLAFVSKAVSTGEITHGAALPPEAEHLTRRLPAAGIKLVDLVLAYDVAGNELLDAFGKELRAGSWRPEGGDRADLLSVVMGRLFRFRQTALSQAMAVYRQEQELLRRREIPDIREAVRQALTGELGEAEAERRLGYRMNTRHVGFVVWGPEAPEAALRQVAARLCAQLRAGADLTVPSDGHALHGWLSLPENAPGVDVLRARLSVPEGIRISLGMPHHGGNGFRITHREALETQSLADRAMPQPTRPDAPAEAGSIVSFCDVVALVFASRDVELASHFVRCQLGSLVEPRHSVLRETLRVWFEELGSPTRAARRLNVHVNTLVKRLNRAAEIVDRPLHAGDFAFRFAFELSRAHHGNGVGEPHERGR</sequence>
<dbReference type="EMBL" id="BMQK01000020">
    <property type="protein sequence ID" value="GGQ83196.1"/>
    <property type="molecule type" value="Genomic_DNA"/>
</dbReference>
<evidence type="ECO:0000259" key="3">
    <source>
        <dbReference type="Pfam" id="PF14361"/>
    </source>
</evidence>